<dbReference type="EMBL" id="JAGIZB010000020">
    <property type="protein sequence ID" value="MBP0446731.1"/>
    <property type="molecule type" value="Genomic_DNA"/>
</dbReference>
<feature type="transmembrane region" description="Helical" evidence="6">
    <location>
        <begin position="87"/>
        <end position="112"/>
    </location>
</feature>
<evidence type="ECO:0000256" key="4">
    <source>
        <dbReference type="ARBA" id="ARBA00022989"/>
    </source>
</evidence>
<evidence type="ECO:0000256" key="1">
    <source>
        <dbReference type="ARBA" id="ARBA00004651"/>
    </source>
</evidence>
<dbReference type="PANTHER" id="PTHR10010:SF46">
    <property type="entry name" value="SODIUM-DEPENDENT PHOSPHATE TRANSPORT PROTEIN 2B"/>
    <property type="match status" value="1"/>
</dbReference>
<dbReference type="PANTHER" id="PTHR10010">
    <property type="entry name" value="SOLUTE CARRIER FAMILY 34 SODIUM PHOSPHATE , MEMBER 2-RELATED"/>
    <property type="match status" value="1"/>
</dbReference>
<evidence type="ECO:0000313" key="8">
    <source>
        <dbReference type="Proteomes" id="UP000681594"/>
    </source>
</evidence>
<protein>
    <submittedName>
        <fullName evidence="7">Na/Pi symporter</fullName>
    </submittedName>
</protein>
<dbReference type="InterPro" id="IPR003841">
    <property type="entry name" value="Na/Pi_transpt"/>
</dbReference>
<feature type="transmembrane region" description="Helical" evidence="6">
    <location>
        <begin position="211"/>
        <end position="233"/>
    </location>
</feature>
<evidence type="ECO:0000256" key="3">
    <source>
        <dbReference type="ARBA" id="ARBA00022692"/>
    </source>
</evidence>
<dbReference type="RefSeq" id="WP_209381001.1">
    <property type="nucleotide sequence ID" value="NZ_JAGIZB010000020.1"/>
</dbReference>
<keyword evidence="8" id="KW-1185">Reference proteome</keyword>
<feature type="transmembrane region" description="Helical" evidence="6">
    <location>
        <begin position="277"/>
        <end position="300"/>
    </location>
</feature>
<keyword evidence="4 6" id="KW-1133">Transmembrane helix</keyword>
<proteinExistence type="predicted"/>
<sequence>MDLIASFLGGLGLFLAAVRGLGGQLQQMAGRRLRATVSSATRGGAGAALTGVLLGALTQSSNAVTFVAASMVQAGILPLARALPVVAWCNLGTVALVLAAALDLRVAALWLIGMAGCGLALAPNSGGRWKPALGAAFQLGLLFLGLAILKSGAGPLRDSESVRAAMELADHALLPAFLLGMVVTLVAQSSSTVTILAITLAEIGLLDGGQAGLAVCGASLGSGLSVLLLAGGLHGPARRLASFQALFKAFGALLLGLPFVLWRIFPEWPEPWAAMDLTHRLGLLFVALQLLPALLLLPAYPALPRLLERLSPARPEEALSRPKYLYEQALENVPTALDLVGREQARLLARLPQFLDRLREDGPPVVIPRATLSNASAEVERAVGSFLQEVLGRGCPREDLERAVALESLNALMANLRETTSDLAAALEAVSARDARDPIRALAPPLLEGLHMLLSELHDAARSGDPLDAETLSELAADRSAMMDSLRRRVARAGQDLPQDALGLLFRFTSLFERAVWLVRRGALLLPSTWGASNPGRDVSEVSAHAALDMPEPGSRAALAP</sequence>
<name>A0ABS4AIB2_9PROT</name>
<organism evidence="7 8">
    <name type="scientific">Pararoseomonas baculiformis</name>
    <dbReference type="NCBI Taxonomy" id="2820812"/>
    <lineage>
        <taxon>Bacteria</taxon>
        <taxon>Pseudomonadati</taxon>
        <taxon>Pseudomonadota</taxon>
        <taxon>Alphaproteobacteria</taxon>
        <taxon>Acetobacterales</taxon>
        <taxon>Acetobacteraceae</taxon>
        <taxon>Pararoseomonas</taxon>
    </lineage>
</organism>
<dbReference type="Pfam" id="PF02690">
    <property type="entry name" value="Na_Pi_cotrans"/>
    <property type="match status" value="2"/>
</dbReference>
<feature type="transmembrane region" description="Helical" evidence="6">
    <location>
        <begin position="132"/>
        <end position="151"/>
    </location>
</feature>
<dbReference type="NCBIfam" id="NF037997">
    <property type="entry name" value="Na_Pi_symport"/>
    <property type="match status" value="1"/>
</dbReference>
<keyword evidence="2" id="KW-1003">Cell membrane</keyword>
<gene>
    <name evidence="7" type="ORF">J8J14_18305</name>
</gene>
<dbReference type="Proteomes" id="UP000681594">
    <property type="component" value="Unassembled WGS sequence"/>
</dbReference>
<evidence type="ECO:0000313" key="7">
    <source>
        <dbReference type="EMBL" id="MBP0446731.1"/>
    </source>
</evidence>
<evidence type="ECO:0000256" key="5">
    <source>
        <dbReference type="ARBA" id="ARBA00023136"/>
    </source>
</evidence>
<keyword evidence="3 6" id="KW-0812">Transmembrane</keyword>
<comment type="subcellular location">
    <subcellularLocation>
        <location evidence="1">Cell membrane</location>
        <topology evidence="1">Multi-pass membrane protein</topology>
    </subcellularLocation>
</comment>
<accession>A0ABS4AIB2</accession>
<evidence type="ECO:0000256" key="2">
    <source>
        <dbReference type="ARBA" id="ARBA00022475"/>
    </source>
</evidence>
<reference evidence="7 8" key="1">
    <citation type="submission" date="2021-03" db="EMBL/GenBank/DDBJ databases">
        <authorList>
            <person name="So Y."/>
        </authorList>
    </citation>
    <scope>NUCLEOTIDE SEQUENCE [LARGE SCALE GENOMIC DNA]</scope>
    <source>
        <strain evidence="7 8">SSH11</strain>
    </source>
</reference>
<feature type="transmembrane region" description="Helical" evidence="6">
    <location>
        <begin position="172"/>
        <end position="199"/>
    </location>
</feature>
<comment type="caution">
    <text evidence="7">The sequence shown here is derived from an EMBL/GenBank/DDBJ whole genome shotgun (WGS) entry which is preliminary data.</text>
</comment>
<feature type="transmembrane region" description="Helical" evidence="6">
    <location>
        <begin position="245"/>
        <end position="265"/>
    </location>
</feature>
<keyword evidence="5 6" id="KW-0472">Membrane</keyword>
<evidence type="ECO:0000256" key="6">
    <source>
        <dbReference type="SAM" id="Phobius"/>
    </source>
</evidence>